<reference evidence="1 2" key="1">
    <citation type="submission" date="2021-06" db="EMBL/GenBank/DDBJ databases">
        <title>A haploid diamondback moth (Plutella xylostella L.) genome assembly resolves 31 chromosomes and identifies a diamide resistance mutation.</title>
        <authorList>
            <person name="Ward C.M."/>
            <person name="Perry K.D."/>
            <person name="Baker G."/>
            <person name="Powis K."/>
            <person name="Heckel D.G."/>
            <person name="Baxter S.W."/>
        </authorList>
    </citation>
    <scope>NUCLEOTIDE SEQUENCE [LARGE SCALE GENOMIC DNA]</scope>
    <source>
        <strain evidence="1 2">LV</strain>
        <tissue evidence="1">Single pupa</tissue>
    </source>
</reference>
<accession>A0ABQ7R393</accession>
<name>A0ABQ7R393_PLUXY</name>
<protein>
    <submittedName>
        <fullName evidence="1">Uncharacterized protein</fullName>
    </submittedName>
</protein>
<keyword evidence="2" id="KW-1185">Reference proteome</keyword>
<dbReference type="EMBL" id="JAHIBW010000004">
    <property type="protein sequence ID" value="KAG7311733.1"/>
    <property type="molecule type" value="Genomic_DNA"/>
</dbReference>
<sequence length="125" mass="14136">MFCECWFCFGACRDSWAGRRHASCVISKLVFNILLATIQAIVISNFQVRCDWLPNWFNGYQTEHMAAAAAGLSREIAIQPMAVFTHVLSRARIRSEDNILIDHLMNMQMADGSTSGDKPQIMRLP</sequence>
<dbReference type="Proteomes" id="UP000823941">
    <property type="component" value="Chromosome 4"/>
</dbReference>
<proteinExistence type="predicted"/>
<comment type="caution">
    <text evidence="1">The sequence shown here is derived from an EMBL/GenBank/DDBJ whole genome shotgun (WGS) entry which is preliminary data.</text>
</comment>
<gene>
    <name evidence="1" type="ORF">JYU34_002789</name>
</gene>
<evidence type="ECO:0000313" key="2">
    <source>
        <dbReference type="Proteomes" id="UP000823941"/>
    </source>
</evidence>
<organism evidence="1 2">
    <name type="scientific">Plutella xylostella</name>
    <name type="common">Diamondback moth</name>
    <name type="synonym">Plutella maculipennis</name>
    <dbReference type="NCBI Taxonomy" id="51655"/>
    <lineage>
        <taxon>Eukaryota</taxon>
        <taxon>Metazoa</taxon>
        <taxon>Ecdysozoa</taxon>
        <taxon>Arthropoda</taxon>
        <taxon>Hexapoda</taxon>
        <taxon>Insecta</taxon>
        <taxon>Pterygota</taxon>
        <taxon>Neoptera</taxon>
        <taxon>Endopterygota</taxon>
        <taxon>Lepidoptera</taxon>
        <taxon>Glossata</taxon>
        <taxon>Ditrysia</taxon>
        <taxon>Yponomeutoidea</taxon>
        <taxon>Plutellidae</taxon>
        <taxon>Plutella</taxon>
    </lineage>
</organism>
<evidence type="ECO:0000313" key="1">
    <source>
        <dbReference type="EMBL" id="KAG7311733.1"/>
    </source>
</evidence>